<evidence type="ECO:0000256" key="1">
    <source>
        <dbReference type="ARBA" id="ARBA00023242"/>
    </source>
</evidence>
<evidence type="ECO:0000313" key="5">
    <source>
        <dbReference type="Proteomes" id="UP001061958"/>
    </source>
</evidence>
<dbReference type="InterPro" id="IPR017930">
    <property type="entry name" value="Myb_dom"/>
</dbReference>
<feature type="domain" description="Myb-like" evidence="2">
    <location>
        <begin position="174"/>
        <end position="228"/>
    </location>
</feature>
<dbReference type="PROSITE" id="PS50090">
    <property type="entry name" value="MYB_LIKE"/>
    <property type="match status" value="1"/>
</dbReference>
<dbReference type="Proteomes" id="UP001061958">
    <property type="component" value="Unassembled WGS sequence"/>
</dbReference>
<protein>
    <recommendedName>
        <fullName evidence="6">Myb-like domain-containing protein</fullName>
    </recommendedName>
</protein>
<name>A0A9C7UUN7_9RHOD</name>
<keyword evidence="1" id="KW-0539">Nucleus</keyword>
<feature type="domain" description="HTH myb-type" evidence="3">
    <location>
        <begin position="181"/>
        <end position="232"/>
    </location>
</feature>
<dbReference type="Gene3D" id="1.10.10.60">
    <property type="entry name" value="Homeodomain-like"/>
    <property type="match status" value="1"/>
</dbReference>
<dbReference type="PANTHER" id="PTHR46734:SF1">
    <property type="entry name" value="TELOMERIC REPEAT-BINDING FACTOR 1"/>
    <property type="match status" value="1"/>
</dbReference>
<dbReference type="SMART" id="SM00717">
    <property type="entry name" value="SANT"/>
    <property type="match status" value="1"/>
</dbReference>
<evidence type="ECO:0000259" key="2">
    <source>
        <dbReference type="PROSITE" id="PS50090"/>
    </source>
</evidence>
<accession>A0A9C7UUN7</accession>
<comment type="caution">
    <text evidence="4">The sequence shown here is derived from an EMBL/GenBank/DDBJ whole genome shotgun (WGS) entry which is preliminary data.</text>
</comment>
<organism evidence="4 5">
    <name type="scientific">Galdieria partita</name>
    <dbReference type="NCBI Taxonomy" id="83374"/>
    <lineage>
        <taxon>Eukaryota</taxon>
        <taxon>Rhodophyta</taxon>
        <taxon>Bangiophyceae</taxon>
        <taxon>Galdieriales</taxon>
        <taxon>Galdieriaceae</taxon>
        <taxon>Galdieria</taxon>
    </lineage>
</organism>
<dbReference type="InterPro" id="IPR001005">
    <property type="entry name" value="SANT/Myb"/>
</dbReference>
<proteinExistence type="predicted"/>
<evidence type="ECO:0000313" key="4">
    <source>
        <dbReference type="EMBL" id="GJQ15956.1"/>
    </source>
</evidence>
<reference evidence="4" key="1">
    <citation type="journal article" date="2022" name="Proc. Natl. Acad. Sci. U.S.A.">
        <title>Life cycle and functional genomics of the unicellular red alga Galdieria for elucidating algal and plant evolution and industrial use.</title>
        <authorList>
            <person name="Hirooka S."/>
            <person name="Itabashi T."/>
            <person name="Ichinose T.M."/>
            <person name="Onuma R."/>
            <person name="Fujiwara T."/>
            <person name="Yamashita S."/>
            <person name="Jong L.W."/>
            <person name="Tomita R."/>
            <person name="Iwane A.H."/>
            <person name="Miyagishima S.Y."/>
        </authorList>
    </citation>
    <scope>NUCLEOTIDE SEQUENCE</scope>
    <source>
        <strain evidence="4">NBRC 102759</strain>
    </source>
</reference>
<dbReference type="Pfam" id="PF00249">
    <property type="entry name" value="Myb_DNA-binding"/>
    <property type="match status" value="1"/>
</dbReference>
<evidence type="ECO:0008006" key="6">
    <source>
        <dbReference type="Google" id="ProtNLM"/>
    </source>
</evidence>
<gene>
    <name evidence="4" type="ORF">GpartN1_g7747.t1</name>
</gene>
<dbReference type="EMBL" id="BQMJ01000078">
    <property type="protein sequence ID" value="GJQ15956.1"/>
    <property type="molecule type" value="Genomic_DNA"/>
</dbReference>
<reference evidence="4" key="2">
    <citation type="submission" date="2022-01" db="EMBL/GenBank/DDBJ databases">
        <authorList>
            <person name="Hirooka S."/>
            <person name="Miyagishima S.Y."/>
        </authorList>
    </citation>
    <scope>NUCLEOTIDE SEQUENCE</scope>
    <source>
        <strain evidence="4">NBRC 102759</strain>
    </source>
</reference>
<dbReference type="OrthoDB" id="608866at2759"/>
<evidence type="ECO:0000259" key="3">
    <source>
        <dbReference type="PROSITE" id="PS51294"/>
    </source>
</evidence>
<sequence>MATENEFCKLVQNDVLDWKEALVIIGLADSLWRRNLLISSRTSTTYQNLKVQEYERHTHVLPFLGERNQLLVTTSQQDICLESSTWNIHNEWTLISSMPKGDSITSETFTWNNDVACHNCINDRRLDGAMSDLSKFESLGKEDSLHIHTVQGNENSHSCLSSKLKKRRRSIKCQRNRSYVRFTPEEERNLTIGISQFGVGHWKNILHSYPFHPKRTCVDLKDKYRNMLNAYRRSQRCDILYSSIFFW</sequence>
<dbReference type="PROSITE" id="PS51294">
    <property type="entry name" value="HTH_MYB"/>
    <property type="match status" value="1"/>
</dbReference>
<dbReference type="AlphaFoldDB" id="A0A9C7UUN7"/>
<dbReference type="SUPFAM" id="SSF46689">
    <property type="entry name" value="Homeodomain-like"/>
    <property type="match status" value="1"/>
</dbReference>
<keyword evidence="5" id="KW-1185">Reference proteome</keyword>
<dbReference type="PANTHER" id="PTHR46734">
    <property type="entry name" value="TELOMERIC REPEAT-BINDING FACTOR 1 TERF1"/>
    <property type="match status" value="1"/>
</dbReference>
<dbReference type="InterPro" id="IPR052450">
    <property type="entry name" value="TRBD-Containing_Protein"/>
</dbReference>
<dbReference type="InterPro" id="IPR009057">
    <property type="entry name" value="Homeodomain-like_sf"/>
</dbReference>
<dbReference type="CDD" id="cd11660">
    <property type="entry name" value="SANT_TRF"/>
    <property type="match status" value="1"/>
</dbReference>